<dbReference type="SUPFAM" id="SSF81383">
    <property type="entry name" value="F-box domain"/>
    <property type="match status" value="1"/>
</dbReference>
<gene>
    <name evidence="5" type="primary">LOC100839351</name>
    <name evidence="4" type="ORF">BRADI_4g43560v3</name>
</gene>
<dbReference type="Proteomes" id="UP000008810">
    <property type="component" value="Chromosome 4"/>
</dbReference>
<dbReference type="AlphaFoldDB" id="I1IUQ8"/>
<dbReference type="InterPro" id="IPR036047">
    <property type="entry name" value="F-box-like_dom_sf"/>
</dbReference>
<dbReference type="RefSeq" id="XP_014757532.1">
    <property type="nucleotide sequence ID" value="XM_014902046.2"/>
</dbReference>
<dbReference type="KEGG" id="bdi:100839351"/>
<reference evidence="5" key="3">
    <citation type="submission" date="2018-08" db="UniProtKB">
        <authorList>
            <consortium name="EnsemblPlants"/>
        </authorList>
    </citation>
    <scope>IDENTIFICATION</scope>
    <source>
        <strain evidence="5">cv. Bd21</strain>
    </source>
</reference>
<reference evidence="4 5" key="1">
    <citation type="journal article" date="2010" name="Nature">
        <title>Genome sequencing and analysis of the model grass Brachypodium distachyon.</title>
        <authorList>
            <consortium name="International Brachypodium Initiative"/>
        </authorList>
    </citation>
    <scope>NUCLEOTIDE SEQUENCE [LARGE SCALE GENOMIC DNA]</scope>
    <source>
        <strain evidence="4">Bd21</strain>
        <strain evidence="5">cv. Bd21</strain>
    </source>
</reference>
<keyword evidence="6" id="KW-1185">Reference proteome</keyword>
<dbReference type="InterPro" id="IPR006652">
    <property type="entry name" value="Kelch_1"/>
</dbReference>
<dbReference type="Pfam" id="PF00646">
    <property type="entry name" value="F-box"/>
    <property type="match status" value="1"/>
</dbReference>
<evidence type="ECO:0000313" key="6">
    <source>
        <dbReference type="Proteomes" id="UP000008810"/>
    </source>
</evidence>
<evidence type="ECO:0000313" key="4">
    <source>
        <dbReference type="EMBL" id="KQJ92420.1"/>
    </source>
</evidence>
<dbReference type="PANTHER" id="PTHR46344">
    <property type="entry name" value="OS02G0202900 PROTEIN"/>
    <property type="match status" value="1"/>
</dbReference>
<dbReference type="EMBL" id="CM000883">
    <property type="protein sequence ID" value="KQJ92420.1"/>
    <property type="molecule type" value="Genomic_DNA"/>
</dbReference>
<evidence type="ECO:0000256" key="2">
    <source>
        <dbReference type="ARBA" id="ARBA00022737"/>
    </source>
</evidence>
<evidence type="ECO:0000313" key="5">
    <source>
        <dbReference type="EnsemblPlants" id="KQJ92420"/>
    </source>
</evidence>
<evidence type="ECO:0000256" key="1">
    <source>
        <dbReference type="ARBA" id="ARBA00022441"/>
    </source>
</evidence>
<dbReference type="EnsemblPlants" id="KQJ92420">
    <property type="protein sequence ID" value="KQJ92420"/>
    <property type="gene ID" value="BRADI_4g43560v3"/>
</dbReference>
<keyword evidence="2" id="KW-0677">Repeat</keyword>
<sequence>MAAESCHSRSFSWLVKSCVPADPGRHISVPVPISSAAAAGISAAGVTEPAAHIDALPDDLLLECLARVPRASLPPLPAVCRRFADLLASDAFLHLRRARGQLRPSLLFLSLPDRGSGGSFSQALLPLPLQPENQVQVTSLPLPQTLLLQCGGGGGAGFFSHARAVFLPPRSVFLVTGRGANNLRVDAVTGGGFARACARTLFPRKKFAAAAVGGRIYVAGGSARTGAVEEYDPAADAWRVVAECPRRRYGCVGAGAGGVFYVAGGVAVSGSGGGSDGHVCAAGSVDALHVASGAWARPRALPAGGCVVGACGVGEHLYVVASHAVELSFWRLQGRGGWVALEPPPMPRGAVGIGMAVRVAMAGIGRGTVAAVVSAAAVRGGASATASAFEGMVLVYDVAGGKWSRAPDLPPGFRRAACAGVEC</sequence>
<reference evidence="4" key="2">
    <citation type="submission" date="2017-06" db="EMBL/GenBank/DDBJ databases">
        <title>WGS assembly of Brachypodium distachyon.</title>
        <authorList>
            <consortium name="The International Brachypodium Initiative"/>
            <person name="Lucas S."/>
            <person name="Harmon-Smith M."/>
            <person name="Lail K."/>
            <person name="Tice H."/>
            <person name="Grimwood J."/>
            <person name="Bruce D."/>
            <person name="Barry K."/>
            <person name="Shu S."/>
            <person name="Lindquist E."/>
            <person name="Wang M."/>
            <person name="Pitluck S."/>
            <person name="Vogel J.P."/>
            <person name="Garvin D.F."/>
            <person name="Mockler T.C."/>
            <person name="Schmutz J."/>
            <person name="Rokhsar D."/>
            <person name="Bevan M.W."/>
        </authorList>
    </citation>
    <scope>NUCLEOTIDE SEQUENCE</scope>
    <source>
        <strain evidence="4">Bd21</strain>
    </source>
</reference>
<dbReference type="SMART" id="SM00256">
    <property type="entry name" value="FBOX"/>
    <property type="match status" value="1"/>
</dbReference>
<organism evidence="4">
    <name type="scientific">Brachypodium distachyon</name>
    <name type="common">Purple false brome</name>
    <name type="synonym">Trachynia distachya</name>
    <dbReference type="NCBI Taxonomy" id="15368"/>
    <lineage>
        <taxon>Eukaryota</taxon>
        <taxon>Viridiplantae</taxon>
        <taxon>Streptophyta</taxon>
        <taxon>Embryophyta</taxon>
        <taxon>Tracheophyta</taxon>
        <taxon>Spermatophyta</taxon>
        <taxon>Magnoliopsida</taxon>
        <taxon>Liliopsida</taxon>
        <taxon>Poales</taxon>
        <taxon>Poaceae</taxon>
        <taxon>BOP clade</taxon>
        <taxon>Pooideae</taxon>
        <taxon>Stipodae</taxon>
        <taxon>Brachypodieae</taxon>
        <taxon>Brachypodium</taxon>
    </lineage>
</organism>
<dbReference type="OrthoDB" id="45365at2759"/>
<dbReference type="HOGENOM" id="CLU_056077_0_0_1"/>
<dbReference type="SUPFAM" id="SSF117281">
    <property type="entry name" value="Kelch motif"/>
    <property type="match status" value="1"/>
</dbReference>
<dbReference type="Pfam" id="PF01344">
    <property type="entry name" value="Kelch_1"/>
    <property type="match status" value="1"/>
</dbReference>
<dbReference type="GeneID" id="100839351"/>
<dbReference type="PROSITE" id="PS50181">
    <property type="entry name" value="FBOX"/>
    <property type="match status" value="1"/>
</dbReference>
<proteinExistence type="predicted"/>
<dbReference type="PANTHER" id="PTHR46344:SF16">
    <property type="entry name" value="KELCH MOTIF FAMILY PROTEIN, EXPRESSED"/>
    <property type="match status" value="1"/>
</dbReference>
<dbReference type="Gramene" id="KQJ92420">
    <property type="protein sequence ID" value="KQJ92420"/>
    <property type="gene ID" value="BRADI_4g43560v3"/>
</dbReference>
<accession>I1IUQ8</accession>
<keyword evidence="1" id="KW-0880">Kelch repeat</keyword>
<dbReference type="Gene3D" id="2.120.10.80">
    <property type="entry name" value="Kelch-type beta propeller"/>
    <property type="match status" value="1"/>
</dbReference>
<dbReference type="CDD" id="cd22152">
    <property type="entry name" value="F-box_AtAFR-like"/>
    <property type="match status" value="1"/>
</dbReference>
<dbReference type="InterPro" id="IPR001810">
    <property type="entry name" value="F-box_dom"/>
</dbReference>
<protein>
    <recommendedName>
        <fullName evidence="3">F-box domain-containing protein</fullName>
    </recommendedName>
</protein>
<name>I1IUQ8_BRADI</name>
<dbReference type="InterPro" id="IPR015915">
    <property type="entry name" value="Kelch-typ_b-propeller"/>
</dbReference>
<dbReference type="eggNOG" id="KOG1072">
    <property type="taxonomic scope" value="Eukaryota"/>
</dbReference>
<feature type="domain" description="F-box" evidence="3">
    <location>
        <begin position="50"/>
        <end position="95"/>
    </location>
</feature>
<evidence type="ECO:0000259" key="3">
    <source>
        <dbReference type="PROSITE" id="PS50181"/>
    </source>
</evidence>
<dbReference type="OMA" id="SCFPNPN"/>